<evidence type="ECO:0000313" key="3">
    <source>
        <dbReference type="EMBL" id="GFN06599.1"/>
    </source>
</evidence>
<reference evidence="3 4" key="1">
    <citation type="submission" date="2020-05" db="EMBL/GenBank/DDBJ databases">
        <title>Whole genome shotgun sequence of Streptomyces microflavus NBRC 13062.</title>
        <authorList>
            <person name="Komaki H."/>
            <person name="Tamura T."/>
        </authorList>
    </citation>
    <scope>NUCLEOTIDE SEQUENCE [LARGE SCALE GENOMIC DNA]</scope>
    <source>
        <strain evidence="3 4">NBRC 13062</strain>
    </source>
</reference>
<dbReference type="GO" id="GO:0005975">
    <property type="term" value="P:carbohydrate metabolic process"/>
    <property type="evidence" value="ECO:0007669"/>
    <property type="project" value="UniProtKB-ARBA"/>
</dbReference>
<feature type="chain" id="PRO_5039072909" evidence="2">
    <location>
        <begin position="21"/>
        <end position="756"/>
    </location>
</feature>
<dbReference type="SUPFAM" id="SSF69318">
    <property type="entry name" value="Integrin alpha N-terminal domain"/>
    <property type="match status" value="1"/>
</dbReference>
<feature type="signal peptide" evidence="2">
    <location>
        <begin position="1"/>
        <end position="20"/>
    </location>
</feature>
<gene>
    <name evidence="3" type="ORF">Smic_51550</name>
</gene>
<dbReference type="Gene3D" id="2.60.40.10">
    <property type="entry name" value="Immunoglobulins"/>
    <property type="match status" value="1"/>
</dbReference>
<sequence length="756" mass="80004">MLLAAAVGVTGALVPAVAAAEPASAQHVAATTGAPIDDGSVSEEDQALATAKSTGSPVELESARTEISDTWVHPDGLFSVKRYGSPVRLFRDGTWIPTDADLAFSSDGGVKPKASTVDVTFSGGGTGPLLSGVKDGRTLALSWPTALPKPVLAENVATYREVLPGVDLQLKAEVEGFSQLLVVKTAEAAKNPALTSLSYQVKTIGLAVSADAETGSLAAVDPAGQTVFTSPTPLMWDSRTITSAPAAKAAFASEAEAGSPGDVFEPPPGAADAKMPTTVSGDSIQIKPDQDLLTGPRTTYPVYIDPSWAWGKKENWTRVYKKFPEASFWNANEVARVGYENETNGLSRSFFQIDTDTIKGVQVKSSTFRIKNVWSWSCQARPVELWETTPISKKTTWADQPSKVGGVPLRTVTDSKGWSKDCAAGNLEFDVTAKASQAAAGKWSSITLGLYASDEGDTYGWKKFDAKTAILETTYNSPPKTPYRLGTNPRTSCSAGGLIGNTRVSLHATVDDPEAGNLEAQFQVFPKGSTTPVVSQSLSALKGRVVTLPVTDAKLPTGDYTWKVRAKDSDGATSAWTSTCAFSVDRTRPSNPPIISSQGNKFPSGENGWPNPTGMAREEGKFTFAPNGVTDIDHYVWWTDHAPELNEAQPGAPASVRPPSYGPHFVHAYSVDKAGNRSDAASYLYYATRSAERDAPGDLNGDGNKDIWSVDSNGTLLTYAGSRTARSPRPPTEGSPSVTPTSPIAPTGVRTATPTW</sequence>
<evidence type="ECO:0000256" key="1">
    <source>
        <dbReference type="SAM" id="MobiDB-lite"/>
    </source>
</evidence>
<accession>A0A7J0CWE7</accession>
<feature type="region of interest" description="Disordered" evidence="1">
    <location>
        <begin position="720"/>
        <end position="756"/>
    </location>
</feature>
<evidence type="ECO:0000313" key="4">
    <source>
        <dbReference type="Proteomes" id="UP000498740"/>
    </source>
</evidence>
<dbReference type="NCBIfam" id="NF033679">
    <property type="entry name" value="DNRLRE_dom"/>
    <property type="match status" value="1"/>
</dbReference>
<feature type="compositionally biased region" description="Polar residues" evidence="1">
    <location>
        <begin position="734"/>
        <end position="756"/>
    </location>
</feature>
<dbReference type="EMBL" id="BLWD01000001">
    <property type="protein sequence ID" value="GFN06599.1"/>
    <property type="molecule type" value="Genomic_DNA"/>
</dbReference>
<dbReference type="Proteomes" id="UP000498740">
    <property type="component" value="Unassembled WGS sequence"/>
</dbReference>
<keyword evidence="2" id="KW-0732">Signal</keyword>
<evidence type="ECO:0000256" key="2">
    <source>
        <dbReference type="SAM" id="SignalP"/>
    </source>
</evidence>
<dbReference type="InterPro" id="IPR028994">
    <property type="entry name" value="Integrin_alpha_N"/>
</dbReference>
<feature type="region of interest" description="Disordered" evidence="1">
    <location>
        <begin position="587"/>
        <end position="611"/>
    </location>
</feature>
<organism evidence="3 4">
    <name type="scientific">Streptomyces microflavus</name>
    <name type="common">Streptomyces lipmanii</name>
    <dbReference type="NCBI Taxonomy" id="1919"/>
    <lineage>
        <taxon>Bacteria</taxon>
        <taxon>Bacillati</taxon>
        <taxon>Actinomycetota</taxon>
        <taxon>Actinomycetes</taxon>
        <taxon>Kitasatosporales</taxon>
        <taxon>Streptomycetaceae</taxon>
        <taxon>Streptomyces</taxon>
    </lineage>
</organism>
<protein>
    <submittedName>
        <fullName evidence="3">Uncharacterized protein</fullName>
    </submittedName>
</protein>
<comment type="caution">
    <text evidence="3">The sequence shown here is derived from an EMBL/GenBank/DDBJ whole genome shotgun (WGS) entry which is preliminary data.</text>
</comment>
<dbReference type="AlphaFoldDB" id="A0A7J0CWE7"/>
<dbReference type="InterPro" id="IPR013783">
    <property type="entry name" value="Ig-like_fold"/>
</dbReference>
<proteinExistence type="predicted"/>
<name>A0A7J0CWE7_STRMI</name>